<name>A0ACB6SDU1_9PLEO</name>
<dbReference type="EMBL" id="MU006703">
    <property type="protein sequence ID" value="KAF2632475.1"/>
    <property type="molecule type" value="Genomic_DNA"/>
</dbReference>
<protein>
    <submittedName>
        <fullName evidence="1">Uncharacterized protein</fullName>
    </submittedName>
</protein>
<comment type="caution">
    <text evidence="1">The sequence shown here is derived from an EMBL/GenBank/DDBJ whole genome shotgun (WGS) entry which is preliminary data.</text>
</comment>
<organism evidence="1 2">
    <name type="scientific">Macroventuria anomochaeta</name>
    <dbReference type="NCBI Taxonomy" id="301207"/>
    <lineage>
        <taxon>Eukaryota</taxon>
        <taxon>Fungi</taxon>
        <taxon>Dikarya</taxon>
        <taxon>Ascomycota</taxon>
        <taxon>Pezizomycotina</taxon>
        <taxon>Dothideomycetes</taxon>
        <taxon>Pleosporomycetidae</taxon>
        <taxon>Pleosporales</taxon>
        <taxon>Pleosporineae</taxon>
        <taxon>Didymellaceae</taxon>
        <taxon>Macroventuria</taxon>
    </lineage>
</organism>
<evidence type="ECO:0000313" key="2">
    <source>
        <dbReference type="Proteomes" id="UP000799754"/>
    </source>
</evidence>
<keyword evidence="2" id="KW-1185">Reference proteome</keyword>
<evidence type="ECO:0000313" key="1">
    <source>
        <dbReference type="EMBL" id="KAF2632475.1"/>
    </source>
</evidence>
<proteinExistence type="predicted"/>
<gene>
    <name evidence="1" type="ORF">BU25DRAFT_487959</name>
</gene>
<sequence length="343" mass="36638">MAPDLNSIPVSPRPSITSNPSHPQTGTSSSRQNSTPASRRASQIYPMSPPPLPLASPGGTLPPATQHPHAFPPLSPNFPSADAGNIPMRHPRPMTAAEMHLELEKEQEAVVNRLTRELSALRAHSASVASTTSSIASNALLDVTDPAGSAAHSGAALQGATHPTSSRRHRSSSSVSRSGALPMGVHSIPQSHRQSVSSQQGGGVEMRRSSSIVSTPRYEEVALQRAELEEVKRENEVLKQRIRELERAIRGGEEGELQSLRTHAPLSNRTMAIPESIIEATEKGMVGENLLCSSVPSMEKASSDKAEEPKILTRAEEACKSVKSGLEERRTGEGHVKFKGVDV</sequence>
<reference evidence="1" key="1">
    <citation type="journal article" date="2020" name="Stud. Mycol.">
        <title>101 Dothideomycetes genomes: a test case for predicting lifestyles and emergence of pathogens.</title>
        <authorList>
            <person name="Haridas S."/>
            <person name="Albert R."/>
            <person name="Binder M."/>
            <person name="Bloem J."/>
            <person name="Labutti K."/>
            <person name="Salamov A."/>
            <person name="Andreopoulos B."/>
            <person name="Baker S."/>
            <person name="Barry K."/>
            <person name="Bills G."/>
            <person name="Bluhm B."/>
            <person name="Cannon C."/>
            <person name="Castanera R."/>
            <person name="Culley D."/>
            <person name="Daum C."/>
            <person name="Ezra D."/>
            <person name="Gonzalez J."/>
            <person name="Henrissat B."/>
            <person name="Kuo A."/>
            <person name="Liang C."/>
            <person name="Lipzen A."/>
            <person name="Lutzoni F."/>
            <person name="Magnuson J."/>
            <person name="Mondo S."/>
            <person name="Nolan M."/>
            <person name="Ohm R."/>
            <person name="Pangilinan J."/>
            <person name="Park H.-J."/>
            <person name="Ramirez L."/>
            <person name="Alfaro M."/>
            <person name="Sun H."/>
            <person name="Tritt A."/>
            <person name="Yoshinaga Y."/>
            <person name="Zwiers L.-H."/>
            <person name="Turgeon B."/>
            <person name="Goodwin S."/>
            <person name="Spatafora J."/>
            <person name="Crous P."/>
            <person name="Grigoriev I."/>
        </authorList>
    </citation>
    <scope>NUCLEOTIDE SEQUENCE</scope>
    <source>
        <strain evidence="1">CBS 525.71</strain>
    </source>
</reference>
<dbReference type="Proteomes" id="UP000799754">
    <property type="component" value="Unassembled WGS sequence"/>
</dbReference>
<accession>A0ACB6SDU1</accession>